<accession>A0ABW4RJH1</accession>
<evidence type="ECO:0000259" key="2">
    <source>
        <dbReference type="Pfam" id="PF02627"/>
    </source>
</evidence>
<evidence type="ECO:0000256" key="1">
    <source>
        <dbReference type="SAM" id="MobiDB-lite"/>
    </source>
</evidence>
<feature type="region of interest" description="Disordered" evidence="1">
    <location>
        <begin position="128"/>
        <end position="148"/>
    </location>
</feature>
<dbReference type="EMBL" id="JBHUEH010000014">
    <property type="protein sequence ID" value="MFD1886318.1"/>
    <property type="molecule type" value="Genomic_DNA"/>
</dbReference>
<gene>
    <name evidence="3" type="ORF">ACFSC9_12370</name>
</gene>
<dbReference type="Gene3D" id="3.30.429.10">
    <property type="entry name" value="Macrophage Migration Inhibitory Factor"/>
    <property type="match status" value="1"/>
</dbReference>
<dbReference type="InterPro" id="IPR014347">
    <property type="entry name" value="Tautomerase/MIF_sf"/>
</dbReference>
<dbReference type="PANTHER" id="PTHR38460:SF1">
    <property type="entry name" value="TAUTOMERASE YOLI-RELATED"/>
    <property type="match status" value="1"/>
</dbReference>
<dbReference type="PANTHER" id="PTHR38460">
    <property type="entry name" value="TAUTOMERASE YOLI-RELATED"/>
    <property type="match status" value="1"/>
</dbReference>
<evidence type="ECO:0000313" key="3">
    <source>
        <dbReference type="EMBL" id="MFD1886318.1"/>
    </source>
</evidence>
<reference evidence="4" key="1">
    <citation type="journal article" date="2019" name="Int. J. Syst. Evol. Microbiol.">
        <title>The Global Catalogue of Microorganisms (GCM) 10K type strain sequencing project: providing services to taxonomists for standard genome sequencing and annotation.</title>
        <authorList>
            <consortium name="The Broad Institute Genomics Platform"/>
            <consortium name="The Broad Institute Genome Sequencing Center for Infectious Disease"/>
            <person name="Wu L."/>
            <person name="Ma J."/>
        </authorList>
    </citation>
    <scope>NUCLEOTIDE SEQUENCE [LARGE SCALE GENOMIC DNA]</scope>
    <source>
        <strain evidence="4">CCUG 54950</strain>
    </source>
</reference>
<protein>
    <submittedName>
        <fullName evidence="3">Tautomerase family protein</fullName>
    </submittedName>
</protein>
<dbReference type="InterPro" id="IPR003779">
    <property type="entry name" value="CMD-like"/>
</dbReference>
<dbReference type="InterPro" id="IPR037479">
    <property type="entry name" value="Tauto_MSAD"/>
</dbReference>
<organism evidence="3 4">
    <name type="scientific">Paenibacillus wenxiniae</name>
    <dbReference type="NCBI Taxonomy" id="1636843"/>
    <lineage>
        <taxon>Bacteria</taxon>
        <taxon>Bacillati</taxon>
        <taxon>Bacillota</taxon>
        <taxon>Bacilli</taxon>
        <taxon>Bacillales</taxon>
        <taxon>Paenibacillaceae</taxon>
        <taxon>Paenibacillus</taxon>
    </lineage>
</organism>
<dbReference type="InterPro" id="IPR029032">
    <property type="entry name" value="AhpD-like"/>
</dbReference>
<proteinExistence type="predicted"/>
<dbReference type="Proteomes" id="UP001597233">
    <property type="component" value="Unassembled WGS sequence"/>
</dbReference>
<dbReference type="RefSeq" id="WP_347323343.1">
    <property type="nucleotide sequence ID" value="NZ_JBCGUH010000001.1"/>
</dbReference>
<dbReference type="SUPFAM" id="SSF55331">
    <property type="entry name" value="Tautomerase/MIF"/>
    <property type="match status" value="1"/>
</dbReference>
<comment type="caution">
    <text evidence="3">The sequence shown here is derived from an EMBL/GenBank/DDBJ whole genome shotgun (WGS) entry which is preliminary data.</text>
</comment>
<name>A0ABW4RJH1_9BACL</name>
<sequence length="248" mass="27651">MFHAHAPEQFMYDDQYLDVKRSDQLLYIQITLGSGRSVEQKQAFYKRAAELLEQQAGVRQQDVFIVLVETGLDNWSFGNGQAQMIQREHSCTDAVYDRIDQAQTAIMHTNDAHAQVEFLRTATSQANDEHCSVASTPPTHSHKQADAPPASDVQQVYGELAPDFARYSEDVLFGDLWQNPELSPRERSLLTIAALVTGRHTGQLPYHINLARQNGLNDTELAAAMTHLAFYGGWPAAAAGLLVLKEQI</sequence>
<evidence type="ECO:0000313" key="4">
    <source>
        <dbReference type="Proteomes" id="UP001597233"/>
    </source>
</evidence>
<dbReference type="Gene3D" id="1.20.1290.10">
    <property type="entry name" value="AhpD-like"/>
    <property type="match status" value="1"/>
</dbReference>
<dbReference type="SUPFAM" id="SSF69118">
    <property type="entry name" value="AhpD-like"/>
    <property type="match status" value="1"/>
</dbReference>
<feature type="domain" description="Carboxymuconolactone decarboxylase-like" evidence="2">
    <location>
        <begin position="162"/>
        <end position="246"/>
    </location>
</feature>
<dbReference type="Pfam" id="PF02627">
    <property type="entry name" value="CMD"/>
    <property type="match status" value="1"/>
</dbReference>
<dbReference type="Pfam" id="PF14552">
    <property type="entry name" value="Tautomerase_2"/>
    <property type="match status" value="1"/>
</dbReference>
<keyword evidence="4" id="KW-1185">Reference proteome</keyword>